<evidence type="ECO:0008006" key="4">
    <source>
        <dbReference type="Google" id="ProtNLM"/>
    </source>
</evidence>
<keyword evidence="3" id="KW-1185">Reference proteome</keyword>
<dbReference type="OrthoDB" id="244495at2759"/>
<dbReference type="Proteomes" id="UP000269721">
    <property type="component" value="Unassembled WGS sequence"/>
</dbReference>
<gene>
    <name evidence="2" type="ORF">BDK51DRAFT_44826</name>
</gene>
<dbReference type="CDD" id="cd20557">
    <property type="entry name" value="CYCLIN_ScPCL1-like"/>
    <property type="match status" value="1"/>
</dbReference>
<feature type="region of interest" description="Disordered" evidence="1">
    <location>
        <begin position="68"/>
        <end position="121"/>
    </location>
</feature>
<feature type="region of interest" description="Disordered" evidence="1">
    <location>
        <begin position="168"/>
        <end position="208"/>
    </location>
</feature>
<name>A0A4P9WBR7_9FUNG</name>
<dbReference type="EMBL" id="KZ996350">
    <property type="protein sequence ID" value="RKO89003.1"/>
    <property type="molecule type" value="Genomic_DNA"/>
</dbReference>
<evidence type="ECO:0000313" key="2">
    <source>
        <dbReference type="EMBL" id="RKO89003.1"/>
    </source>
</evidence>
<feature type="compositionally biased region" description="Polar residues" evidence="1">
    <location>
        <begin position="178"/>
        <end position="187"/>
    </location>
</feature>
<protein>
    <recommendedName>
        <fullName evidence="4">Cyclin N-terminal domain-containing protein</fullName>
    </recommendedName>
</protein>
<reference evidence="3" key="1">
    <citation type="journal article" date="2018" name="Nat. Microbiol.">
        <title>Leveraging single-cell genomics to expand the fungal tree of life.</title>
        <authorList>
            <person name="Ahrendt S.R."/>
            <person name="Quandt C.A."/>
            <person name="Ciobanu D."/>
            <person name="Clum A."/>
            <person name="Salamov A."/>
            <person name="Andreopoulos B."/>
            <person name="Cheng J.F."/>
            <person name="Woyke T."/>
            <person name="Pelin A."/>
            <person name="Henrissat B."/>
            <person name="Reynolds N.K."/>
            <person name="Benny G.L."/>
            <person name="Smith M.E."/>
            <person name="James T.Y."/>
            <person name="Grigoriev I.V."/>
        </authorList>
    </citation>
    <scope>NUCLEOTIDE SEQUENCE [LARGE SCALE GENOMIC DNA]</scope>
</reference>
<evidence type="ECO:0000256" key="1">
    <source>
        <dbReference type="SAM" id="MobiDB-lite"/>
    </source>
</evidence>
<dbReference type="AlphaFoldDB" id="A0A4P9WBR7"/>
<dbReference type="Gene3D" id="1.10.472.10">
    <property type="entry name" value="Cyclin-like"/>
    <property type="match status" value="1"/>
</dbReference>
<proteinExistence type="predicted"/>
<accession>A0A4P9WBR7</accession>
<organism evidence="2 3">
    <name type="scientific">Blyttiomyces helicus</name>
    <dbReference type="NCBI Taxonomy" id="388810"/>
    <lineage>
        <taxon>Eukaryota</taxon>
        <taxon>Fungi</taxon>
        <taxon>Fungi incertae sedis</taxon>
        <taxon>Chytridiomycota</taxon>
        <taxon>Chytridiomycota incertae sedis</taxon>
        <taxon>Chytridiomycetes</taxon>
        <taxon>Chytridiomycetes incertae sedis</taxon>
        <taxon>Blyttiomyces</taxon>
    </lineage>
</organism>
<sequence>MEQTIHRPLEGATMNTVRLHIRIDLVPRLTIHEATIHEMYRRIAERRTPLFAVRASLHVKGCYEPSHQNANVRLPRSPPASRAEPQCRHDKRRTRPADPSRKPYVNSPDPPALHPSNVQGPRVRGSLVRRAGNSPHAADMFPHSLLQHDLGASLEIWRHTAFANRTPATAQMYPPKSLSPSQRSSLPEGSPGTRVCPNTTLTPCDPPRHALQATRPSIHTLFFALLLLVRLVNASRARSWRPRPGAEIRILGVALILADRVLNDNAVSVKRWARLMGLAPSDVVTMQMEFLRGIGFNLSTAGYSLFLGRLLLAINARTS</sequence>
<evidence type="ECO:0000313" key="3">
    <source>
        <dbReference type="Proteomes" id="UP000269721"/>
    </source>
</evidence>